<feature type="compositionally biased region" description="Basic and acidic residues" evidence="9">
    <location>
        <begin position="1200"/>
        <end position="1210"/>
    </location>
</feature>
<name>A0A8J4FWY6_9CHLO</name>
<dbReference type="GO" id="GO:0008017">
    <property type="term" value="F:microtubule binding"/>
    <property type="evidence" value="ECO:0007669"/>
    <property type="project" value="InterPro"/>
</dbReference>
<keyword evidence="3 7" id="KW-0547">Nucleotide-binding</keyword>
<feature type="compositionally biased region" description="Acidic residues" evidence="9">
    <location>
        <begin position="238"/>
        <end position="252"/>
    </location>
</feature>
<keyword evidence="4 7" id="KW-0067">ATP-binding</keyword>
<reference evidence="11" key="1">
    <citation type="journal article" date="2021" name="Proc. Natl. Acad. Sci. U.S.A.">
        <title>Three genomes in the algal genus Volvox reveal the fate of a haploid sex-determining region after a transition to homothallism.</title>
        <authorList>
            <person name="Yamamoto K."/>
            <person name="Hamaji T."/>
            <person name="Kawai-Toyooka H."/>
            <person name="Matsuzaki R."/>
            <person name="Takahashi F."/>
            <person name="Nishimura Y."/>
            <person name="Kawachi M."/>
            <person name="Noguchi H."/>
            <person name="Minakuchi Y."/>
            <person name="Umen J.G."/>
            <person name="Toyoda A."/>
            <person name="Nozaki H."/>
        </authorList>
    </citation>
    <scope>NUCLEOTIDE SEQUENCE</scope>
    <source>
        <strain evidence="11">NIES-3786</strain>
    </source>
</reference>
<dbReference type="GO" id="GO:0005875">
    <property type="term" value="C:microtubule associated complex"/>
    <property type="evidence" value="ECO:0007669"/>
    <property type="project" value="TreeGrafter"/>
</dbReference>
<feature type="coiled-coil region" evidence="8">
    <location>
        <begin position="608"/>
        <end position="751"/>
    </location>
</feature>
<dbReference type="InterPro" id="IPR036961">
    <property type="entry name" value="Kinesin_motor_dom_sf"/>
</dbReference>
<evidence type="ECO:0000313" key="12">
    <source>
        <dbReference type="Proteomes" id="UP000747110"/>
    </source>
</evidence>
<sequence length="1833" mass="198265">MAEITQPGEESNVCVAVKIRPLVASEIDEGCRESLFVTPGCPQISTGQHTFTYDHVFGEGGTGPDQLYARCIAPLVDGLFKGYNATVFAYGQTGSGKTFTMGSEYRPGARCRGVIPDTINDIFNRIDAAKDRAIAVRVSFVEIHKEEVKDLLLPACNGPRPAVTIRETPNGDVALYGAVEKEVRSREEMAEVLELGTLCRSTASTSMNNRSSRSHAIFTITMEQRRQVQQATTQGEQVIDDDGDDDDDAPGEEVEGVEDFLGAKMHLVDLAGSERAKRTKAEGARLREGIHINRGLLALGNVINAIVDNHKHVPYRDSKLTRLLQDSLGGNSRTVMIACVSPADSNFEESLNTLRYADRARHIRNKPVVNRDPVAAQLAVLRNTIAQLKSENLSLKRALAASGNDGALDMAETSGLGNSALESLVDRLTQDNNLLESDNMRLKMDLDELRRELAAVTDKWHTAQAQCDLLRMNQAAAAAGMQHRQGSPSAMDGTELPLPGLDIVKGYVARIAELEAEVKSMKSLAVHFPFTRRRSLGMEARTPGSTLEAEEDPALPAPPLMLDAVNEMDGAGCEGDGDDDSTLHQQSELAVEEEEIFMAELAAHTLSQEKMKKEVTLLQRQLEAKERKMVELMKNAGSMPALKQHYDRVLADLEAQRDTLVAERKALMEKLNAVSAANEEERKRLEATYMEKIHHYDERLKELRRKERDFIAMQKLKQRTEDAHRRLSADIARLKQQKVAVQKQLEANAKQFAQWRNERERELGQLRKQSRKDRAQIQHLQAMAAKQTAVLQRKISDATAARKRIKELEEEKRRKAAAAASQQHPTSALPAQQAVSGNIEIQPNGQAPVLRTDKERREWLQKELEMCNMSCEFRKVIDGELAQRAEATRKLKELEKRLTHLDQVHPASPLLMSGVVNASIPVSPNTASSGATLSASAASDPEYREKLLARKRELEEKVAYHNEQITELQADWERQKTEEESRGGGALDIRRWAGLRSVAECRELLRTLFRMSIESKTLSNELTVDMVRYMEEVDVLRVQLDGAQKKCAQYRKLAISLQAAAALVAAAPPHSTMSTQDETDKQVDAVLEALHVVRNNTPPGVAGGVGKGVGTAGVEADGTPDIGDLEMQDAGSPGTPGASRNGPAKALEFLSPVPSGARRRLASYETASGAAQRYSPERNNDGDNGNNAQDNKGGRVAGESSRHDNQKPDEIVDEGSETESGSDDDGSDGGDEESERSWEEESYEEEDSENDCDWDPKNATPAVRGRNTRSGRHSSAAVGVGCGGSSKRRNSRQSLVGSARRSMDEDGTEGLAHKSRRGSKYTGARRTSSSRSSSNATDDAVSALEAPVLDDINLKRMANGGNNVLRLQKLTVAVLKEALKGMVIDGQKWTAGSKTRAMMIQDYRRMLGLDKVPSQSSSHSSDPEVNGNGCGSQDIDAAATRRSRMETSVGGVGEISVGGAKEVEMPLAESSAKDPADEGFTFSPHLPTAPVMASSSSSEVPPIASFRSASPCQTPSGRRISTGNAMGPWARSSQMMQAHSSRHYTTWASSLRSSCTLPTTDMTSSAGDLAVGPGPSPVLVRTSSGVGIGSLSRGVSGASLPTGAAADPGAQSTTSSRRHTAWGPTSNCQTSAGQGSQHQPLSYRGAVLSSPQQSSSPHLPRPPAPVGPGGVSPRSSMSSPTPRSALRSTYKAGGSRMYSPGLSPETTRDRGFGYTGGENMQPDASTPRGIMTSVSSEGKTTPLSNLYKAKAAVTRERKVALLVSMQKNWEHQEPQHSRGVGLTTNIRTSINGPVGTTGTVTSSIDGAMRAGPGLRDSTGSGLGVAKQQKAIWR</sequence>
<dbReference type="OrthoDB" id="3176171at2759"/>
<feature type="domain" description="Kinesin motor" evidence="10">
    <location>
        <begin position="12"/>
        <end position="363"/>
    </location>
</feature>
<organism evidence="11 12">
    <name type="scientific">Volvox reticuliferus</name>
    <dbReference type="NCBI Taxonomy" id="1737510"/>
    <lineage>
        <taxon>Eukaryota</taxon>
        <taxon>Viridiplantae</taxon>
        <taxon>Chlorophyta</taxon>
        <taxon>core chlorophytes</taxon>
        <taxon>Chlorophyceae</taxon>
        <taxon>CS clade</taxon>
        <taxon>Chlamydomonadales</taxon>
        <taxon>Volvocaceae</taxon>
        <taxon>Volvox</taxon>
    </lineage>
</organism>
<evidence type="ECO:0000313" key="11">
    <source>
        <dbReference type="EMBL" id="GIL89420.1"/>
    </source>
</evidence>
<evidence type="ECO:0000256" key="4">
    <source>
        <dbReference type="ARBA" id="ARBA00022840"/>
    </source>
</evidence>
<dbReference type="CDD" id="cd01372">
    <property type="entry name" value="KISc_KIF4"/>
    <property type="match status" value="1"/>
</dbReference>
<dbReference type="InterPro" id="IPR027417">
    <property type="entry name" value="P-loop_NTPase"/>
</dbReference>
<feature type="region of interest" description="Disordered" evidence="9">
    <location>
        <begin position="1595"/>
        <end position="1741"/>
    </location>
</feature>
<dbReference type="PRINTS" id="PR00380">
    <property type="entry name" value="KINESINHEAVY"/>
</dbReference>
<dbReference type="SUPFAM" id="SSF52540">
    <property type="entry name" value="P-loop containing nucleoside triphosphate hydrolases"/>
    <property type="match status" value="1"/>
</dbReference>
<dbReference type="InterPro" id="IPR027640">
    <property type="entry name" value="Kinesin-like_fam"/>
</dbReference>
<dbReference type="GO" id="GO:0005524">
    <property type="term" value="F:ATP binding"/>
    <property type="evidence" value="ECO:0007669"/>
    <property type="project" value="UniProtKB-UniRule"/>
</dbReference>
<dbReference type="EMBL" id="BNCP01000050">
    <property type="protein sequence ID" value="GIL89420.1"/>
    <property type="molecule type" value="Genomic_DNA"/>
</dbReference>
<dbReference type="PROSITE" id="PS00411">
    <property type="entry name" value="KINESIN_MOTOR_1"/>
    <property type="match status" value="1"/>
</dbReference>
<feature type="region of interest" description="Disordered" evidence="9">
    <location>
        <begin position="1809"/>
        <end position="1833"/>
    </location>
</feature>
<dbReference type="Gene3D" id="3.40.850.10">
    <property type="entry name" value="Kinesin motor domain"/>
    <property type="match status" value="1"/>
</dbReference>
<dbReference type="InterPro" id="IPR019821">
    <property type="entry name" value="Kinesin_motor_CS"/>
</dbReference>
<dbReference type="Proteomes" id="UP000747110">
    <property type="component" value="Unassembled WGS sequence"/>
</dbReference>
<evidence type="ECO:0000256" key="8">
    <source>
        <dbReference type="SAM" id="Coils"/>
    </source>
</evidence>
<gene>
    <name evidence="11" type="ORF">Vretifemale_17223</name>
</gene>
<comment type="subcellular location">
    <subcellularLocation>
        <location evidence="1">Cytoplasm</location>
    </subcellularLocation>
</comment>
<dbReference type="GO" id="GO:0007018">
    <property type="term" value="P:microtubule-based movement"/>
    <property type="evidence" value="ECO:0007669"/>
    <property type="project" value="InterPro"/>
</dbReference>
<feature type="compositionally biased region" description="Acidic residues" evidence="9">
    <location>
        <begin position="1211"/>
        <end position="1253"/>
    </location>
</feature>
<dbReference type="PROSITE" id="PS50067">
    <property type="entry name" value="KINESIN_MOTOR_2"/>
    <property type="match status" value="1"/>
</dbReference>
<proteinExistence type="inferred from homology"/>
<feature type="region of interest" description="Disordered" evidence="9">
    <location>
        <begin position="1158"/>
        <end position="1340"/>
    </location>
</feature>
<dbReference type="GO" id="GO:0005737">
    <property type="term" value="C:cytoplasm"/>
    <property type="evidence" value="ECO:0007669"/>
    <property type="project" value="UniProtKB-SubCell"/>
</dbReference>
<feature type="compositionally biased region" description="Polar residues" evidence="9">
    <location>
        <begin position="1623"/>
        <end position="1640"/>
    </location>
</feature>
<dbReference type="InterPro" id="IPR001752">
    <property type="entry name" value="Kinesin_motor_dom"/>
</dbReference>
<feature type="region of interest" description="Disordered" evidence="9">
    <location>
        <begin position="228"/>
        <end position="252"/>
    </location>
</feature>
<dbReference type="Pfam" id="PF00225">
    <property type="entry name" value="Kinesin"/>
    <property type="match status" value="1"/>
</dbReference>
<feature type="compositionally biased region" description="Low complexity" evidence="9">
    <location>
        <begin position="1671"/>
        <end position="1685"/>
    </location>
</feature>
<feature type="compositionally biased region" description="Low complexity" evidence="9">
    <location>
        <begin position="1325"/>
        <end position="1334"/>
    </location>
</feature>
<feature type="compositionally biased region" description="Polar residues" evidence="9">
    <location>
        <begin position="1732"/>
        <end position="1741"/>
    </location>
</feature>
<dbReference type="GO" id="GO:0003777">
    <property type="term" value="F:microtubule motor activity"/>
    <property type="evidence" value="ECO:0007669"/>
    <property type="project" value="InterPro"/>
</dbReference>
<accession>A0A8J4FWY6</accession>
<dbReference type="GO" id="GO:0007052">
    <property type="term" value="P:mitotic spindle organization"/>
    <property type="evidence" value="ECO:0007669"/>
    <property type="project" value="TreeGrafter"/>
</dbReference>
<feature type="compositionally biased region" description="Polar residues" evidence="9">
    <location>
        <begin position="821"/>
        <end position="831"/>
    </location>
</feature>
<comment type="caution">
    <text evidence="11">The sequence shown here is derived from an EMBL/GenBank/DDBJ whole genome shotgun (WGS) entry which is preliminary data.</text>
</comment>
<evidence type="ECO:0000259" key="10">
    <source>
        <dbReference type="PROSITE" id="PS50067"/>
    </source>
</evidence>
<feature type="compositionally biased region" description="Low complexity" evidence="9">
    <location>
        <begin position="1182"/>
        <end position="1191"/>
    </location>
</feature>
<keyword evidence="2" id="KW-0963">Cytoplasm</keyword>
<evidence type="ECO:0000256" key="9">
    <source>
        <dbReference type="SAM" id="MobiDB-lite"/>
    </source>
</evidence>
<dbReference type="PANTHER" id="PTHR47969:SF15">
    <property type="entry name" value="CHROMOSOME-ASSOCIATED KINESIN KIF4A-RELATED"/>
    <property type="match status" value="1"/>
</dbReference>
<evidence type="ECO:0000256" key="5">
    <source>
        <dbReference type="ARBA" id="ARBA00023054"/>
    </source>
</evidence>
<keyword evidence="12" id="KW-1185">Reference proteome</keyword>
<feature type="region of interest" description="Disordered" evidence="9">
    <location>
        <begin position="1411"/>
        <end position="1537"/>
    </location>
</feature>
<evidence type="ECO:0000256" key="6">
    <source>
        <dbReference type="ARBA" id="ARBA00023175"/>
    </source>
</evidence>
<keyword evidence="6 7" id="KW-0505">Motor protein</keyword>
<feature type="coiled-coil region" evidence="8">
    <location>
        <begin position="944"/>
        <end position="971"/>
    </location>
</feature>
<evidence type="ECO:0000256" key="2">
    <source>
        <dbReference type="ARBA" id="ARBA00022490"/>
    </source>
</evidence>
<feature type="compositionally biased region" description="Gly residues" evidence="9">
    <location>
        <begin position="1101"/>
        <end position="1111"/>
    </location>
</feature>
<evidence type="ECO:0000256" key="7">
    <source>
        <dbReference type="PROSITE-ProRule" id="PRU00283"/>
    </source>
</evidence>
<keyword evidence="5 8" id="KW-0175">Coiled coil</keyword>
<feature type="coiled-coil region" evidence="8">
    <location>
        <begin position="378"/>
        <end position="466"/>
    </location>
</feature>
<comment type="similarity">
    <text evidence="7">Belongs to the TRAFAC class myosin-kinesin ATPase superfamily. Kinesin family.</text>
</comment>
<feature type="coiled-coil region" evidence="8">
    <location>
        <begin position="877"/>
        <end position="904"/>
    </location>
</feature>
<feature type="region of interest" description="Disordered" evidence="9">
    <location>
        <begin position="811"/>
        <end position="831"/>
    </location>
</feature>
<feature type="region of interest" description="Disordered" evidence="9">
    <location>
        <begin position="1096"/>
        <end position="1145"/>
    </location>
</feature>
<feature type="compositionally biased region" description="Low complexity" evidence="9">
    <location>
        <begin position="1648"/>
        <end position="1658"/>
    </location>
</feature>
<evidence type="ECO:0000256" key="3">
    <source>
        <dbReference type="ARBA" id="ARBA00022741"/>
    </source>
</evidence>
<dbReference type="PANTHER" id="PTHR47969">
    <property type="entry name" value="CHROMOSOME-ASSOCIATED KINESIN KIF4A-RELATED"/>
    <property type="match status" value="1"/>
</dbReference>
<dbReference type="SMART" id="SM00129">
    <property type="entry name" value="KISc"/>
    <property type="match status" value="1"/>
</dbReference>
<dbReference type="GO" id="GO:0051231">
    <property type="term" value="P:spindle elongation"/>
    <property type="evidence" value="ECO:0007669"/>
    <property type="project" value="TreeGrafter"/>
</dbReference>
<dbReference type="Pfam" id="PF25764">
    <property type="entry name" value="KIF21A_4th"/>
    <property type="match status" value="1"/>
</dbReference>
<evidence type="ECO:0000256" key="1">
    <source>
        <dbReference type="ARBA" id="ARBA00004496"/>
    </source>
</evidence>
<protein>
    <recommendedName>
        <fullName evidence="10">Kinesin motor domain-containing protein</fullName>
    </recommendedName>
</protein>
<feature type="binding site" evidence="7">
    <location>
        <begin position="91"/>
        <end position="98"/>
    </location>
    <ligand>
        <name>ATP</name>
        <dbReference type="ChEBI" id="CHEBI:30616"/>
    </ligand>
</feature>
<feature type="compositionally biased region" description="Polar residues" evidence="9">
    <location>
        <begin position="1507"/>
        <end position="1524"/>
    </location>
</feature>